<reference evidence="2" key="1">
    <citation type="submission" date="2021-06" db="EMBL/GenBank/DDBJ databases">
        <title>50 bacteria genomes isolated from Dapeng, Shenzhen, China.</title>
        <authorList>
            <person name="Zheng W."/>
            <person name="Yu S."/>
            <person name="Huang Y."/>
        </authorList>
    </citation>
    <scope>NUCLEOTIDE SEQUENCE</scope>
    <source>
        <strain evidence="2">DP4N28-2</strain>
    </source>
</reference>
<comment type="caution">
    <text evidence="2">The sequence shown here is derived from an EMBL/GenBank/DDBJ whole genome shotgun (WGS) entry which is preliminary data.</text>
</comment>
<feature type="transmembrane region" description="Helical" evidence="1">
    <location>
        <begin position="20"/>
        <end position="37"/>
    </location>
</feature>
<keyword evidence="1" id="KW-0812">Transmembrane</keyword>
<gene>
    <name evidence="2" type="ORF">KUV31_02800</name>
</gene>
<keyword evidence="1" id="KW-0472">Membrane</keyword>
<protein>
    <submittedName>
        <fullName evidence="2">Uncharacterized protein</fullName>
    </submittedName>
</protein>
<organism evidence="2 3">
    <name type="scientific">Qipengyuania aquimaris</name>
    <dbReference type="NCBI Taxonomy" id="255984"/>
    <lineage>
        <taxon>Bacteria</taxon>
        <taxon>Pseudomonadati</taxon>
        <taxon>Pseudomonadota</taxon>
        <taxon>Alphaproteobacteria</taxon>
        <taxon>Sphingomonadales</taxon>
        <taxon>Erythrobacteraceae</taxon>
        <taxon>Qipengyuania</taxon>
    </lineage>
</organism>
<name>A0A9Q3RZB6_9SPHN</name>
<feature type="transmembrane region" description="Helical" evidence="1">
    <location>
        <begin position="43"/>
        <end position="64"/>
    </location>
</feature>
<keyword evidence="1" id="KW-1133">Transmembrane helix</keyword>
<dbReference type="Proteomes" id="UP000824927">
    <property type="component" value="Unassembled WGS sequence"/>
</dbReference>
<evidence type="ECO:0000313" key="3">
    <source>
        <dbReference type="Proteomes" id="UP000824927"/>
    </source>
</evidence>
<sequence>MKDDREGLRETYNRRRLSSCGGCLFVVFLLPYLLWLFDLSSKADFLIFLTLAALAFLWLIWSIMSVKCPRCGRPLGYSPIAPPILAPEICHGCGLDFEEIEGP</sequence>
<evidence type="ECO:0000256" key="1">
    <source>
        <dbReference type="SAM" id="Phobius"/>
    </source>
</evidence>
<dbReference type="RefSeq" id="WP_222404427.1">
    <property type="nucleotide sequence ID" value="NZ_JAHVKP010000001.1"/>
</dbReference>
<dbReference type="AlphaFoldDB" id="A0A9Q3RZB6"/>
<dbReference type="EMBL" id="JAHVKP010000001">
    <property type="protein sequence ID" value="MBY6217264.1"/>
    <property type="molecule type" value="Genomic_DNA"/>
</dbReference>
<accession>A0A9Q3RZB6</accession>
<proteinExistence type="predicted"/>
<evidence type="ECO:0000313" key="2">
    <source>
        <dbReference type="EMBL" id="MBY6217264.1"/>
    </source>
</evidence>